<dbReference type="SUPFAM" id="SSF53850">
    <property type="entry name" value="Periplasmic binding protein-like II"/>
    <property type="match status" value="1"/>
</dbReference>
<feature type="signal peptide" evidence="5">
    <location>
        <begin position="1"/>
        <end position="26"/>
    </location>
</feature>
<dbReference type="PANTHER" id="PTHR30290:SF9">
    <property type="entry name" value="OLIGOPEPTIDE-BINDING PROTEIN APPA"/>
    <property type="match status" value="1"/>
</dbReference>
<dbReference type="Gene3D" id="3.90.76.10">
    <property type="entry name" value="Dipeptide-binding Protein, Domain 1"/>
    <property type="match status" value="1"/>
</dbReference>
<evidence type="ECO:0000256" key="5">
    <source>
        <dbReference type="SAM" id="SignalP"/>
    </source>
</evidence>
<evidence type="ECO:0000256" key="3">
    <source>
        <dbReference type="ARBA" id="ARBA00022448"/>
    </source>
</evidence>
<dbReference type="Gene3D" id="3.40.190.10">
    <property type="entry name" value="Periplasmic binding protein-like II"/>
    <property type="match status" value="1"/>
</dbReference>
<reference evidence="7 8" key="1">
    <citation type="submission" date="2017-10" db="EMBL/GenBank/DDBJ databases">
        <authorList>
            <person name="Banno H."/>
            <person name="Chua N.-H."/>
        </authorList>
    </citation>
    <scope>NUCLEOTIDE SEQUENCE [LARGE SCALE GENOMIC DNA]</scope>
    <source>
        <strain evidence="7 8">YW11</strain>
    </source>
</reference>
<name>A0A2C7A9J4_9PROT</name>
<evidence type="ECO:0000313" key="8">
    <source>
        <dbReference type="Proteomes" id="UP000223527"/>
    </source>
</evidence>
<dbReference type="PANTHER" id="PTHR30290">
    <property type="entry name" value="PERIPLASMIC BINDING COMPONENT OF ABC TRANSPORTER"/>
    <property type="match status" value="1"/>
</dbReference>
<dbReference type="GO" id="GO:0030288">
    <property type="term" value="C:outer membrane-bounded periplasmic space"/>
    <property type="evidence" value="ECO:0007669"/>
    <property type="project" value="UniProtKB-ARBA"/>
</dbReference>
<proteinExistence type="inferred from homology"/>
<dbReference type="Proteomes" id="UP000223527">
    <property type="component" value="Unassembled WGS sequence"/>
</dbReference>
<comment type="subcellular location">
    <subcellularLocation>
        <location evidence="1">Periplasm</location>
    </subcellularLocation>
</comment>
<dbReference type="GO" id="GO:0015833">
    <property type="term" value="P:peptide transport"/>
    <property type="evidence" value="ECO:0007669"/>
    <property type="project" value="TreeGrafter"/>
</dbReference>
<organism evidence="7 8">
    <name type="scientific">Teichococcus rhizosphaerae</name>
    <dbReference type="NCBI Taxonomy" id="1335062"/>
    <lineage>
        <taxon>Bacteria</taxon>
        <taxon>Pseudomonadati</taxon>
        <taxon>Pseudomonadota</taxon>
        <taxon>Alphaproteobacteria</taxon>
        <taxon>Acetobacterales</taxon>
        <taxon>Roseomonadaceae</taxon>
        <taxon>Roseomonas</taxon>
    </lineage>
</organism>
<dbReference type="AlphaFoldDB" id="A0A2C7A9J4"/>
<dbReference type="EMBL" id="PDNU01000002">
    <property type="protein sequence ID" value="PHK96788.1"/>
    <property type="molecule type" value="Genomic_DNA"/>
</dbReference>
<accession>A0A2C7A9J4</accession>
<keyword evidence="8" id="KW-1185">Reference proteome</keyword>
<dbReference type="InterPro" id="IPR039424">
    <property type="entry name" value="SBP_5"/>
</dbReference>
<evidence type="ECO:0000256" key="2">
    <source>
        <dbReference type="ARBA" id="ARBA00005695"/>
    </source>
</evidence>
<evidence type="ECO:0000259" key="6">
    <source>
        <dbReference type="Pfam" id="PF00496"/>
    </source>
</evidence>
<dbReference type="InterPro" id="IPR000914">
    <property type="entry name" value="SBP_5_dom"/>
</dbReference>
<keyword evidence="3" id="KW-0813">Transport</keyword>
<dbReference type="CDD" id="cd08498">
    <property type="entry name" value="PBP2_NikA_DppA_OppA_like_2"/>
    <property type="match status" value="1"/>
</dbReference>
<sequence length="525" mass="57670">MRRTERAAAALLVSLGLGAAALPAGAQTLRLAVAAPATSFDPHYHTLTPNAALADHVFEALVERTPDSRPVPGLAESWKAIDDLTWELKLRRGVKWHNGEAFTAEDVVNTLSRVPKVANSPGSYAVYTRGITRIEVIDPHTLRLHTDKVHPLLPTDLTQVAVIWRGLGDEVATADFNGGRAAMGTGPYRLERYDHGSRAMLVRNEAYWGEKQPWERVDYRMIPSNGARVAALRAGDVDLIDSVPTQDVEGLAKESGIHISRADSLRSILMRYDMREQTPYVAGPNGEKLDKNPFLDRRVREALSIAINRKGIAERVMSGAANPTGQMMPAGTFGYAPDVPAPAYDPARARQLLAEAGYPNGLQITLLAPNNRYVNDAVIAQTIGQMWARIGVKPVVDTMPASVFFTRTAQQDNSIALSGWSNTTGEPSAGMRGHFATRDRAKGWGAVNHTLYSNKAFDALLTQALETVDDEKREAMFQRMAKMIADDFAYIPLHHQVNLWAMRDTLAHTPRADEMTRAMDVKPRG</sequence>
<dbReference type="GO" id="GO:1904680">
    <property type="term" value="F:peptide transmembrane transporter activity"/>
    <property type="evidence" value="ECO:0007669"/>
    <property type="project" value="TreeGrafter"/>
</dbReference>
<dbReference type="Gene3D" id="3.10.105.10">
    <property type="entry name" value="Dipeptide-binding Protein, Domain 3"/>
    <property type="match status" value="1"/>
</dbReference>
<evidence type="ECO:0000256" key="4">
    <source>
        <dbReference type="ARBA" id="ARBA00022729"/>
    </source>
</evidence>
<dbReference type="Pfam" id="PF00496">
    <property type="entry name" value="SBP_bac_5"/>
    <property type="match status" value="1"/>
</dbReference>
<dbReference type="GO" id="GO:0043190">
    <property type="term" value="C:ATP-binding cassette (ABC) transporter complex"/>
    <property type="evidence" value="ECO:0007669"/>
    <property type="project" value="InterPro"/>
</dbReference>
<evidence type="ECO:0000256" key="1">
    <source>
        <dbReference type="ARBA" id="ARBA00004418"/>
    </source>
</evidence>
<comment type="caution">
    <text evidence="7">The sequence shown here is derived from an EMBL/GenBank/DDBJ whole genome shotgun (WGS) entry which is preliminary data.</text>
</comment>
<dbReference type="OrthoDB" id="9803988at2"/>
<keyword evidence="4 5" id="KW-0732">Signal</keyword>
<gene>
    <name evidence="7" type="ORF">CR162_01880</name>
</gene>
<dbReference type="InterPro" id="IPR023765">
    <property type="entry name" value="SBP_5_CS"/>
</dbReference>
<dbReference type="InterPro" id="IPR030678">
    <property type="entry name" value="Peptide/Ni-bd"/>
</dbReference>
<feature type="domain" description="Solute-binding protein family 5" evidence="6">
    <location>
        <begin position="70"/>
        <end position="437"/>
    </location>
</feature>
<evidence type="ECO:0000313" key="7">
    <source>
        <dbReference type="EMBL" id="PHK96788.1"/>
    </source>
</evidence>
<protein>
    <submittedName>
        <fullName evidence="7">ABC transporter substrate-binding protein</fullName>
    </submittedName>
</protein>
<dbReference type="PIRSF" id="PIRSF002741">
    <property type="entry name" value="MppA"/>
    <property type="match status" value="1"/>
</dbReference>
<comment type="similarity">
    <text evidence="2">Belongs to the bacterial solute-binding protein 5 family.</text>
</comment>
<dbReference type="PROSITE" id="PS01040">
    <property type="entry name" value="SBP_BACTERIAL_5"/>
    <property type="match status" value="1"/>
</dbReference>
<feature type="chain" id="PRO_5011976645" evidence="5">
    <location>
        <begin position="27"/>
        <end position="525"/>
    </location>
</feature>
<dbReference type="RefSeq" id="WP_099093933.1">
    <property type="nucleotide sequence ID" value="NZ_PDNU01000002.1"/>
</dbReference>